<reference evidence="1" key="1">
    <citation type="submission" date="2014-09" db="EMBL/GenBank/DDBJ databases">
        <authorList>
            <person name="Magalhaes I.L.F."/>
            <person name="Oliveira U."/>
            <person name="Santos F.R."/>
            <person name="Vidigal T.H.D.A."/>
            <person name="Brescovit A.D."/>
            <person name="Santos A.J."/>
        </authorList>
    </citation>
    <scope>NUCLEOTIDE SEQUENCE</scope>
    <source>
        <tissue evidence="1">Shoot tissue taken approximately 20 cm above the soil surface</tissue>
    </source>
</reference>
<organism evidence="1">
    <name type="scientific">Arundo donax</name>
    <name type="common">Giant reed</name>
    <name type="synonym">Donax arundinaceus</name>
    <dbReference type="NCBI Taxonomy" id="35708"/>
    <lineage>
        <taxon>Eukaryota</taxon>
        <taxon>Viridiplantae</taxon>
        <taxon>Streptophyta</taxon>
        <taxon>Embryophyta</taxon>
        <taxon>Tracheophyta</taxon>
        <taxon>Spermatophyta</taxon>
        <taxon>Magnoliopsida</taxon>
        <taxon>Liliopsida</taxon>
        <taxon>Poales</taxon>
        <taxon>Poaceae</taxon>
        <taxon>PACMAD clade</taxon>
        <taxon>Arundinoideae</taxon>
        <taxon>Arundineae</taxon>
        <taxon>Arundo</taxon>
    </lineage>
</organism>
<accession>A0A0A9AKX3</accession>
<sequence length="22" mass="2615">MYLNEVAKLFQQQQQQSQSQTS</sequence>
<dbReference type="AlphaFoldDB" id="A0A0A9AKX3"/>
<proteinExistence type="predicted"/>
<name>A0A0A9AKX3_ARUDO</name>
<dbReference type="EMBL" id="GBRH01248325">
    <property type="protein sequence ID" value="JAD49570.1"/>
    <property type="molecule type" value="Transcribed_RNA"/>
</dbReference>
<evidence type="ECO:0000313" key="1">
    <source>
        <dbReference type="EMBL" id="JAD49570.1"/>
    </source>
</evidence>
<protein>
    <submittedName>
        <fullName evidence="1">Uncharacterized protein</fullName>
    </submittedName>
</protein>
<reference evidence="1" key="2">
    <citation type="journal article" date="2015" name="Data Brief">
        <title>Shoot transcriptome of the giant reed, Arundo donax.</title>
        <authorList>
            <person name="Barrero R.A."/>
            <person name="Guerrero F.D."/>
            <person name="Moolhuijzen P."/>
            <person name="Goolsby J.A."/>
            <person name="Tidwell J."/>
            <person name="Bellgard S.E."/>
            <person name="Bellgard M.I."/>
        </authorList>
    </citation>
    <scope>NUCLEOTIDE SEQUENCE</scope>
    <source>
        <tissue evidence="1">Shoot tissue taken approximately 20 cm above the soil surface</tissue>
    </source>
</reference>